<dbReference type="NCBIfam" id="NF047658">
    <property type="entry name" value="HYC_CC_PP"/>
    <property type="match status" value="1"/>
</dbReference>
<dbReference type="RefSeq" id="WP_377980453.1">
    <property type="nucleotide sequence ID" value="NZ_JBBKXX010000001.1"/>
</dbReference>
<organism evidence="1 2">
    <name type="scientific">Aquirufa esocilacus</name>
    <dbReference type="NCBI Taxonomy" id="3096513"/>
    <lineage>
        <taxon>Bacteria</taxon>
        <taxon>Pseudomonadati</taxon>
        <taxon>Bacteroidota</taxon>
        <taxon>Cytophagia</taxon>
        <taxon>Cytophagales</taxon>
        <taxon>Flectobacillaceae</taxon>
        <taxon>Aquirufa</taxon>
    </lineage>
</organism>
<reference evidence="1 2" key="1">
    <citation type="submission" date="2024-03" db="EMBL/GenBank/DDBJ databases">
        <title>Aquirufa genome sequencing.</title>
        <authorList>
            <person name="Pitt A."/>
            <person name="Hahn M.W."/>
        </authorList>
    </citation>
    <scope>NUCLEOTIDE SEQUENCE [LARGE SCALE GENOMIC DNA]</scope>
    <source>
        <strain evidence="1 2">HETE-83D</strain>
    </source>
</reference>
<sequence>MKFFAKSFTSIFLAAWILFGSLGISWTEATCIYTGAKKTTITKVESCCQKTAEAHISRSKCCLLGKYQVKFNFDLTKGNKSIFLAFVPFTSNLQFSEPFVFNQHLDYFSDQSNAPPLSLHIRLAQLQSYLI</sequence>
<dbReference type="Proteomes" id="UP001598019">
    <property type="component" value="Unassembled WGS sequence"/>
</dbReference>
<gene>
    <name evidence="1" type="ORF">SKC37_05255</name>
</gene>
<accession>A0ABW6DH89</accession>
<proteinExistence type="predicted"/>
<protein>
    <submittedName>
        <fullName evidence="1">Uncharacterized protein</fullName>
    </submittedName>
</protein>
<dbReference type="EMBL" id="JBBKXX010000001">
    <property type="protein sequence ID" value="MFD3408053.1"/>
    <property type="molecule type" value="Genomic_DNA"/>
</dbReference>
<name>A0ABW6DH89_9BACT</name>
<dbReference type="InterPro" id="IPR058060">
    <property type="entry name" value="HYC_CC_PP"/>
</dbReference>
<keyword evidence="2" id="KW-1185">Reference proteome</keyword>
<evidence type="ECO:0000313" key="1">
    <source>
        <dbReference type="EMBL" id="MFD3408053.1"/>
    </source>
</evidence>
<evidence type="ECO:0000313" key="2">
    <source>
        <dbReference type="Proteomes" id="UP001598019"/>
    </source>
</evidence>
<comment type="caution">
    <text evidence="1">The sequence shown here is derived from an EMBL/GenBank/DDBJ whole genome shotgun (WGS) entry which is preliminary data.</text>
</comment>